<keyword evidence="5" id="KW-1185">Reference proteome</keyword>
<evidence type="ECO:0000313" key="4">
    <source>
        <dbReference type="EMBL" id="GAA4986767.1"/>
    </source>
</evidence>
<dbReference type="InterPro" id="IPR053883">
    <property type="entry name" value="DUF3097_N"/>
</dbReference>
<feature type="region of interest" description="Disordered" evidence="1">
    <location>
        <begin position="1"/>
        <end position="32"/>
    </location>
</feature>
<dbReference type="Pfam" id="PF22845">
    <property type="entry name" value="DUF3097_N"/>
    <property type="match status" value="1"/>
</dbReference>
<accession>A0ABP9I383</accession>
<dbReference type="RefSeq" id="WP_345713064.1">
    <property type="nucleotide sequence ID" value="NZ_BAABIL010000427.1"/>
</dbReference>
<evidence type="ECO:0000313" key="5">
    <source>
        <dbReference type="Proteomes" id="UP001501195"/>
    </source>
</evidence>
<evidence type="ECO:0000256" key="1">
    <source>
        <dbReference type="SAM" id="MobiDB-lite"/>
    </source>
</evidence>
<feature type="domain" description="DUF3097" evidence="3">
    <location>
        <begin position="31"/>
        <end position="91"/>
    </location>
</feature>
<sequence length="287" mass="31197">MTPPDRPADRYGSDVLARDPHPARPRSAERTAERGLVVEDVETGWTGAVVAVEKRGGLHVVVLEDARGRTRAFPLGPGFWIDGQPVRLVAPKGPAAPAAPTRTASGSVAVRTAARTARASRILVEGRHDAELVERVWGDDLRVEGVVVELLEGVDDLAAAVRDFRPGPGRRLGVLVDHLVPGSKESRIVAQVRHPHVLVVGHPFVDVWQAVRPQRLGWQRWPEIPRGTSWKHGILAALGWPHATQADVAHGWKRILGTVRDYTDLEPALLGRVEELVDFVTADAADA</sequence>
<dbReference type="Proteomes" id="UP001501195">
    <property type="component" value="Unassembled WGS sequence"/>
</dbReference>
<gene>
    <name evidence="4" type="ORF">GCM10023225_26220</name>
</gene>
<comment type="caution">
    <text evidence="4">The sequence shown here is derived from an EMBL/GenBank/DDBJ whole genome shotgun (WGS) entry which is preliminary data.</text>
</comment>
<proteinExistence type="predicted"/>
<dbReference type="EMBL" id="BAABIL010000427">
    <property type="protein sequence ID" value="GAA4986767.1"/>
    <property type="molecule type" value="Genomic_DNA"/>
</dbReference>
<name>A0ABP9I383_9ACTN</name>
<feature type="domain" description="DUF3097" evidence="2">
    <location>
        <begin position="120"/>
        <end position="281"/>
    </location>
</feature>
<evidence type="ECO:0000259" key="2">
    <source>
        <dbReference type="Pfam" id="PF11296"/>
    </source>
</evidence>
<organism evidence="4 5">
    <name type="scientific">Kineococcus glutinatus</name>
    <dbReference type="NCBI Taxonomy" id="1070872"/>
    <lineage>
        <taxon>Bacteria</taxon>
        <taxon>Bacillati</taxon>
        <taxon>Actinomycetota</taxon>
        <taxon>Actinomycetes</taxon>
        <taxon>Kineosporiales</taxon>
        <taxon>Kineosporiaceae</taxon>
        <taxon>Kineococcus</taxon>
    </lineage>
</organism>
<protein>
    <submittedName>
        <fullName evidence="4">DUF3097 domain-containing protein</fullName>
    </submittedName>
</protein>
<reference evidence="5" key="1">
    <citation type="journal article" date="2019" name="Int. J. Syst. Evol. Microbiol.">
        <title>The Global Catalogue of Microorganisms (GCM) 10K type strain sequencing project: providing services to taxonomists for standard genome sequencing and annotation.</title>
        <authorList>
            <consortium name="The Broad Institute Genomics Platform"/>
            <consortium name="The Broad Institute Genome Sequencing Center for Infectious Disease"/>
            <person name="Wu L."/>
            <person name="Ma J."/>
        </authorList>
    </citation>
    <scope>NUCLEOTIDE SEQUENCE [LARGE SCALE GENOMIC DNA]</scope>
    <source>
        <strain evidence="5">JCM 18126</strain>
    </source>
</reference>
<dbReference type="Pfam" id="PF11296">
    <property type="entry name" value="DUF3097_C"/>
    <property type="match status" value="1"/>
</dbReference>
<dbReference type="InterPro" id="IPR021447">
    <property type="entry name" value="DUF3097_C"/>
</dbReference>
<evidence type="ECO:0000259" key="3">
    <source>
        <dbReference type="Pfam" id="PF22845"/>
    </source>
</evidence>